<organism evidence="3 4">
    <name type="scientific">Giardia intestinalis</name>
    <name type="common">Giardia lamblia</name>
    <dbReference type="NCBI Taxonomy" id="5741"/>
    <lineage>
        <taxon>Eukaryota</taxon>
        <taxon>Metamonada</taxon>
        <taxon>Diplomonadida</taxon>
        <taxon>Hexamitidae</taxon>
        <taxon>Giardiinae</taxon>
        <taxon>Giardia</taxon>
    </lineage>
</organism>
<dbReference type="VEuPathDB" id="GiardiaDB:GL50581_4440"/>
<feature type="region of interest" description="Disordered" evidence="1">
    <location>
        <begin position="1180"/>
        <end position="1199"/>
    </location>
</feature>
<feature type="region of interest" description="Disordered" evidence="1">
    <location>
        <begin position="508"/>
        <end position="555"/>
    </location>
</feature>
<feature type="signal peptide" evidence="2">
    <location>
        <begin position="1"/>
        <end position="19"/>
    </location>
</feature>
<feature type="compositionally biased region" description="Polar residues" evidence="1">
    <location>
        <begin position="1412"/>
        <end position="1424"/>
    </location>
</feature>
<feature type="compositionally biased region" description="Polar residues" evidence="1">
    <location>
        <begin position="1180"/>
        <end position="1194"/>
    </location>
</feature>
<comment type="caution">
    <text evidence="3">The sequence shown here is derived from an EMBL/GenBank/DDBJ whole genome shotgun (WGS) entry which is preliminary data.</text>
</comment>
<feature type="region of interest" description="Disordered" evidence="1">
    <location>
        <begin position="1412"/>
        <end position="1434"/>
    </location>
</feature>
<keyword evidence="2" id="KW-0732">Signal</keyword>
<evidence type="ECO:0000256" key="2">
    <source>
        <dbReference type="SAM" id="SignalP"/>
    </source>
</evidence>
<feature type="region of interest" description="Disordered" evidence="1">
    <location>
        <begin position="321"/>
        <end position="349"/>
    </location>
</feature>
<dbReference type="Proteomes" id="UP000018320">
    <property type="component" value="Unassembled WGS sequence"/>
</dbReference>
<proteinExistence type="predicted"/>
<reference evidence="3 4" key="2">
    <citation type="journal article" date="2013" name="Genome Biol. Evol.">
        <title>Genome sequencing of Giardia lamblia genotypes A2 and B isolates (DH and GS) and comparative analysis with the genomes of genotypes A1 and E (WB and Pig).</title>
        <authorList>
            <person name="Adam R.D."/>
            <person name="Dahlstrom E.W."/>
            <person name="Martens C.A."/>
            <person name="Bruno D.P."/>
            <person name="Barbian K.D."/>
            <person name="Ricklefs S.M."/>
            <person name="Hernandez M.M."/>
            <person name="Narla N.P."/>
            <person name="Patel R.B."/>
            <person name="Porcella S.F."/>
            <person name="Nash T.E."/>
        </authorList>
    </citation>
    <scope>NUCLEOTIDE SEQUENCE [LARGE SCALE GENOMIC DNA]</scope>
    <source>
        <strain evidence="3 4">DH</strain>
    </source>
</reference>
<feature type="region of interest" description="Disordered" evidence="1">
    <location>
        <begin position="1370"/>
        <end position="1392"/>
    </location>
</feature>
<feature type="compositionally biased region" description="Basic and acidic residues" evidence="1">
    <location>
        <begin position="327"/>
        <end position="349"/>
    </location>
</feature>
<feature type="region of interest" description="Disordered" evidence="1">
    <location>
        <begin position="1232"/>
        <end position="1262"/>
    </location>
</feature>
<dbReference type="VEuPathDB" id="GiardiaDB:DHA2_150790"/>
<feature type="compositionally biased region" description="Polar residues" evidence="1">
    <location>
        <begin position="508"/>
        <end position="518"/>
    </location>
</feature>
<feature type="compositionally biased region" description="Polar residues" evidence="1">
    <location>
        <begin position="698"/>
        <end position="726"/>
    </location>
</feature>
<name>V6TJD0_GIAIN</name>
<feature type="chain" id="PRO_5004753376" evidence="2">
    <location>
        <begin position="20"/>
        <end position="1595"/>
    </location>
</feature>
<protein>
    <submittedName>
        <fullName evidence="3">Uncharacterized protein</fullName>
    </submittedName>
</protein>
<feature type="region of interest" description="Disordered" evidence="1">
    <location>
        <begin position="640"/>
        <end position="761"/>
    </location>
</feature>
<evidence type="ECO:0000313" key="3">
    <source>
        <dbReference type="EMBL" id="ESU38417.1"/>
    </source>
</evidence>
<accession>V6TJD0</accession>
<sequence length="1595" mass="175856">MPLFKKMLYKLVVSFLCEAELVDEVPIKSLLELINHDGTFLYHLMKRLGVDVSSIHNRLYHRSHTRANILSNHEVMLAFIATSGISPTLLPAPKVLYSATKEGVAANLIYQVLRCIYRKRIRQAEGYIIKMANYLNALYTLRSEPVYQLTGFSRHTSLPASLVKLSLSTSCISFSIFVAGIHRFLSESGVPCVDFLTNFYKFPTTLQHMTRNHTKMQHLLAALGVPLFFSPLAWLSIKDEEPYFDLRLIQVYLIFDKFRGCVSTLLFKKLKQILFASRSMDPALPQSLDLMWRDAICGSCIDPQDGLLAFAKSTDPGLDFDTLSNDSDIRHDEPKRLDPNSAEARSKKDSASIMLCPTDIQTVAGGEYDDTLPKLLPHEAEHLMMVLSELPEPSRSVTSQGPGSPTHYRETKTHRIRNADPISATHPIYSDEEHDKLLEARSYKSSATVYTHEVVEPKQEVIDRTELADYAPLSDTELRACQSSQPILPASADEQLEYRVQKLLSNDVDLTSDPSESQKLPALAQVEDKESSEDSQLAQARHSSQHKSSSSPPGALHIQVHRIHDDTMRHKSSLPHPCSMSPSAHRLSDECIQRSFHNHHEVITDSEDEVCSTITPDQIKAKYRICFLPSSVVNVEHTSEHVLPPDETSNPTVNIQKDESGPKQELCIKYSESEDDDPSLMLPPPLPGPSVSHAAKQAFSSPNLPQLGNSRLNEPGDRSSTSTQEYDLSEIVLKNPSPKPEAHTSVTQNGGTNSPHPDTLQLSANTAEQNQARIEHLTHSQDALSNEDFRLARVGLLPQSGSGKINSSQLQSVNLFTLAATDKQLADELLVEHGVVSSSCAENTAPVLSAQDLDEEAKEAQERYVARFPIRIQKHIRENHLLALSELPSRLLGDRATFPADLTRVFINANGHIYRLYGLDFIRISVDGSVHIEPDEDLESDQRALKASLSSSNAADLPLNYISQPSQVGTHVQSQQSSILSNTLASSEKTTLRDFPDPQYFANHKKLDSLNYETSSADLPAVQTLCLTLPAPNTPGSACSDSSCATSKHLPAMQEELCDESVPVSKATVEPCLIEDLGPLLNDCTEQQDIHLLSSSSVAPLVCLDDLDDAGEAFVDAECVGQSLESDHVLVHDIYLPNTLDGCETYSTVDGPSSVFSAQSMRKSIGISSASSKRSLNPMLSMSSHVSRPTSSQIDCEAPRASDTTELAIAITEVLNDPIIAHIESPTTDRLITAHGPRQNSEQNPGVTPDPSAVCASDEQSRPSTSSVALTFVTETQTVPPFDITPQIQLENLLTSKFMDCFIESYLKKTQFRVPSTDKCIAVGADADANVLMSTEGETPVTATLRPTASLKQKLNHYVHSVTNKTRMKGETITTPGQGAHQTKSQLTPTRGGAQTHVINGQHTIRATHLSAPTSAKHTSSSGAGTHGAEQSLPPAFRNLNKEQACLYHQINDGAHLNDSSPQLCRKLRSNKLAFSVPVHSPIQRFMYTLKCLNIDSSRISSETTLFSVLRNNNSGFYLGIYARQYIVLRIEISDVYKIERNLCQVYLYFLRAFVATGDNLLFAHLDLLDDRTAQSFVRDLTAAVEMVKPLISER</sequence>
<reference evidence="4" key="1">
    <citation type="submission" date="2012-02" db="EMBL/GenBank/DDBJ databases">
        <title>Genome sequencing of Giardia lamblia Genotypes A2 and B isolates (DH and GS) and comparative analysis with the genomes of Genotypes A1 and E (WB and Pig).</title>
        <authorList>
            <person name="Adam R."/>
            <person name="Dahlstrom E."/>
            <person name="Martens C."/>
            <person name="Bruno D."/>
            <person name="Barbian K."/>
            <person name="Porcella S.F."/>
            <person name="Nash T."/>
        </authorList>
    </citation>
    <scope>NUCLEOTIDE SEQUENCE</scope>
    <source>
        <strain evidence="4">DH</strain>
    </source>
</reference>
<dbReference type="VEuPathDB" id="GiardiaDB:QR46_0340"/>
<dbReference type="EMBL" id="AHGT01000013">
    <property type="protein sequence ID" value="ESU38417.1"/>
    <property type="molecule type" value="Genomic_DNA"/>
</dbReference>
<feature type="compositionally biased region" description="Polar residues" evidence="1">
    <location>
        <begin position="1372"/>
        <end position="1389"/>
    </location>
</feature>
<evidence type="ECO:0000256" key="1">
    <source>
        <dbReference type="SAM" id="MobiDB-lite"/>
    </source>
</evidence>
<gene>
    <name evidence="3" type="ORF">DHA2_150790</name>
</gene>
<evidence type="ECO:0000313" key="4">
    <source>
        <dbReference type="Proteomes" id="UP000018320"/>
    </source>
</evidence>
<feature type="compositionally biased region" description="Polar residues" evidence="1">
    <location>
        <begin position="744"/>
        <end position="761"/>
    </location>
</feature>
<dbReference type="VEuPathDB" id="GiardiaDB:GL50803_004657"/>